<sequence>MFVDDLVKGFYDVILNNKILILVNYDVDAICAAKILQYILRYDNIVYVLVPIKTVTELKKVYDEQKVDVKHIILINCGGTLDIIDILEPEEDVIFFVSDSHRPTDICNIYSSRQIQILTIPEEDEKIPEFEDVFVDNESLEEDTDELNDDSNNDTVEELQNKSRINHQNAFIKRNKRRNWEEKRKTFLFDYTQFSYYGRSTAILMYDLAWKLHRESIDLLWWGIIGVTEQYILGKTENMRYLKEVELIGDHIGRICESAVNDLNCMSQSISNPPNDSRNSRIESEKDLLLALYRHWTIESSIRYSMFTAVSLKLWTVKGEKRLKQILAEMGLPLSESRQMYRSMDLNLRKQFFGMIEKISNTHNLLQITYPSFILQKGFKTKYQCADYVYSMIATLESNSHEKSPIECFYNTMDLLSQSKNNLLDEGIEKAKWILTNMFKHIQAVLDMKQVILAGPFYYLIIQEGTLNSQHYSNPHLLTMLASFALRAQIASSPRNRITHLPLIASAVLDLSQDSCVVVGIPPITESLPKSFFGKAFEQVARKTNTDVSFDYFDSSIAKMQIKDRPRFFDALTVLLS</sequence>
<dbReference type="PANTHER" id="PTHR10507">
    <property type="entry name" value="CDC45-RELATED PROTEIN"/>
    <property type="match status" value="1"/>
</dbReference>
<dbReference type="Pfam" id="PF02724">
    <property type="entry name" value="CDC45"/>
    <property type="match status" value="1"/>
</dbReference>
<comment type="similarity">
    <text evidence="2">Belongs to the CDC45 family.</text>
</comment>
<dbReference type="Proteomes" id="UP000694846">
    <property type="component" value="Unplaced"/>
</dbReference>
<dbReference type="GO" id="GO:0051301">
    <property type="term" value="P:cell division"/>
    <property type="evidence" value="ECO:0007669"/>
    <property type="project" value="UniProtKB-KW"/>
</dbReference>
<proteinExistence type="inferred from homology"/>
<dbReference type="RefSeq" id="XP_025419388.1">
    <property type="nucleotide sequence ID" value="XM_025563603.1"/>
</dbReference>
<evidence type="ECO:0000256" key="4">
    <source>
        <dbReference type="ARBA" id="ARBA00023242"/>
    </source>
</evidence>
<dbReference type="GeneID" id="112689764"/>
<gene>
    <name evidence="7" type="primary">LOC112689764</name>
</gene>
<dbReference type="InterPro" id="IPR038763">
    <property type="entry name" value="DHH_sf"/>
</dbReference>
<dbReference type="GO" id="GO:0003688">
    <property type="term" value="F:DNA replication origin binding"/>
    <property type="evidence" value="ECO:0007669"/>
    <property type="project" value="TreeGrafter"/>
</dbReference>
<dbReference type="PANTHER" id="PTHR10507:SF0">
    <property type="entry name" value="CELL DIVISION CONTROL PROTEIN 45 HOMOLOG"/>
    <property type="match status" value="1"/>
</dbReference>
<dbReference type="OrthoDB" id="10258882at2759"/>
<dbReference type="GO" id="GO:0003697">
    <property type="term" value="F:single-stranded DNA binding"/>
    <property type="evidence" value="ECO:0007669"/>
    <property type="project" value="TreeGrafter"/>
</dbReference>
<organism evidence="6 7">
    <name type="scientific">Sipha flava</name>
    <name type="common">yellow sugarcane aphid</name>
    <dbReference type="NCBI Taxonomy" id="143950"/>
    <lineage>
        <taxon>Eukaryota</taxon>
        <taxon>Metazoa</taxon>
        <taxon>Ecdysozoa</taxon>
        <taxon>Arthropoda</taxon>
        <taxon>Hexapoda</taxon>
        <taxon>Insecta</taxon>
        <taxon>Pterygota</taxon>
        <taxon>Neoptera</taxon>
        <taxon>Paraneoptera</taxon>
        <taxon>Hemiptera</taxon>
        <taxon>Sternorrhyncha</taxon>
        <taxon>Aphidomorpha</taxon>
        <taxon>Aphidoidea</taxon>
        <taxon>Aphididae</taxon>
        <taxon>Sipha</taxon>
    </lineage>
</organism>
<dbReference type="GO" id="GO:0006270">
    <property type="term" value="P:DNA replication initiation"/>
    <property type="evidence" value="ECO:0007669"/>
    <property type="project" value="InterPro"/>
</dbReference>
<evidence type="ECO:0000256" key="5">
    <source>
        <dbReference type="ARBA" id="ARBA00023306"/>
    </source>
</evidence>
<evidence type="ECO:0000256" key="1">
    <source>
        <dbReference type="ARBA" id="ARBA00004123"/>
    </source>
</evidence>
<dbReference type="GO" id="GO:1902977">
    <property type="term" value="P:mitotic DNA replication preinitiation complex assembly"/>
    <property type="evidence" value="ECO:0007669"/>
    <property type="project" value="TreeGrafter"/>
</dbReference>
<keyword evidence="6" id="KW-1185">Reference proteome</keyword>
<protein>
    <submittedName>
        <fullName evidence="7">Cell division control protein 45 homolog</fullName>
    </submittedName>
</protein>
<keyword evidence="3" id="KW-0235">DNA replication</keyword>
<evidence type="ECO:0000256" key="3">
    <source>
        <dbReference type="ARBA" id="ARBA00022705"/>
    </source>
</evidence>
<accession>A0A8B8G938</accession>
<evidence type="ECO:0000313" key="6">
    <source>
        <dbReference type="Proteomes" id="UP000694846"/>
    </source>
</evidence>
<dbReference type="GO" id="GO:0031261">
    <property type="term" value="C:DNA replication preinitiation complex"/>
    <property type="evidence" value="ECO:0007669"/>
    <property type="project" value="TreeGrafter"/>
</dbReference>
<name>A0A8B8G938_9HEMI</name>
<dbReference type="AlphaFoldDB" id="A0A8B8G938"/>
<dbReference type="GO" id="GO:0000727">
    <property type="term" value="P:double-strand break repair via break-induced replication"/>
    <property type="evidence" value="ECO:0007669"/>
    <property type="project" value="TreeGrafter"/>
</dbReference>
<keyword evidence="5" id="KW-0131">Cell cycle</keyword>
<evidence type="ECO:0000313" key="7">
    <source>
        <dbReference type="RefSeq" id="XP_025419388.1"/>
    </source>
</evidence>
<comment type="subcellular location">
    <subcellularLocation>
        <location evidence="1">Nucleus</location>
    </subcellularLocation>
</comment>
<dbReference type="InterPro" id="IPR003874">
    <property type="entry name" value="CDC45"/>
</dbReference>
<reference evidence="7" key="1">
    <citation type="submission" date="2025-08" db="UniProtKB">
        <authorList>
            <consortium name="RefSeq"/>
        </authorList>
    </citation>
    <scope>IDENTIFICATION</scope>
    <source>
        <tissue evidence="7">Whole body</tissue>
    </source>
</reference>
<dbReference type="SUPFAM" id="SSF64182">
    <property type="entry name" value="DHH phosphoesterases"/>
    <property type="match status" value="1"/>
</dbReference>
<evidence type="ECO:0000256" key="2">
    <source>
        <dbReference type="ARBA" id="ARBA00010727"/>
    </source>
</evidence>
<keyword evidence="4" id="KW-0539">Nucleus</keyword>
<dbReference type="GO" id="GO:0003682">
    <property type="term" value="F:chromatin binding"/>
    <property type="evidence" value="ECO:0007669"/>
    <property type="project" value="TreeGrafter"/>
</dbReference>
<keyword evidence="7" id="KW-0132">Cell division</keyword>